<evidence type="ECO:0000313" key="1">
    <source>
        <dbReference type="EMBL" id="KIJ94747.1"/>
    </source>
</evidence>
<dbReference type="AlphaFoldDB" id="A0A0C9XF06"/>
<organism evidence="1 2">
    <name type="scientific">Laccaria amethystina LaAM-08-1</name>
    <dbReference type="NCBI Taxonomy" id="1095629"/>
    <lineage>
        <taxon>Eukaryota</taxon>
        <taxon>Fungi</taxon>
        <taxon>Dikarya</taxon>
        <taxon>Basidiomycota</taxon>
        <taxon>Agaricomycotina</taxon>
        <taxon>Agaricomycetes</taxon>
        <taxon>Agaricomycetidae</taxon>
        <taxon>Agaricales</taxon>
        <taxon>Agaricineae</taxon>
        <taxon>Hydnangiaceae</taxon>
        <taxon>Laccaria</taxon>
    </lineage>
</organism>
<gene>
    <name evidence="1" type="ORF">K443DRAFT_109872</name>
</gene>
<keyword evidence="2" id="KW-1185">Reference proteome</keyword>
<name>A0A0C9XF06_9AGAR</name>
<feature type="non-terminal residue" evidence="1">
    <location>
        <position position="1"/>
    </location>
</feature>
<evidence type="ECO:0000313" key="2">
    <source>
        <dbReference type="Proteomes" id="UP000054477"/>
    </source>
</evidence>
<sequence>TSCSPQLPISGARNQTEPNLRTLLSTGPPQSAMNPFALLDKLHTFVLQSTEEKEKVLSILGVIFYLNGNQDPTLDFLTSLLDLELQELTLLFWDLHSIVHILNLNSSSSLIDFYHASFCDYCHKPSRDLWLSLLTYTNKPSPTQTTPR</sequence>
<dbReference type="HOGENOM" id="CLU_1763181_0_0_1"/>
<reference evidence="1 2" key="1">
    <citation type="submission" date="2014-04" db="EMBL/GenBank/DDBJ databases">
        <authorList>
            <consortium name="DOE Joint Genome Institute"/>
            <person name="Kuo A."/>
            <person name="Kohler A."/>
            <person name="Nagy L.G."/>
            <person name="Floudas D."/>
            <person name="Copeland A."/>
            <person name="Barry K.W."/>
            <person name="Cichocki N."/>
            <person name="Veneault-Fourrey C."/>
            <person name="LaButti K."/>
            <person name="Lindquist E.A."/>
            <person name="Lipzen A."/>
            <person name="Lundell T."/>
            <person name="Morin E."/>
            <person name="Murat C."/>
            <person name="Sun H."/>
            <person name="Tunlid A."/>
            <person name="Henrissat B."/>
            <person name="Grigoriev I.V."/>
            <person name="Hibbett D.S."/>
            <person name="Martin F."/>
            <person name="Nordberg H.P."/>
            <person name="Cantor M.N."/>
            <person name="Hua S.X."/>
        </authorList>
    </citation>
    <scope>NUCLEOTIDE SEQUENCE [LARGE SCALE GENOMIC DNA]</scope>
    <source>
        <strain evidence="1 2">LaAM-08-1</strain>
    </source>
</reference>
<dbReference type="Proteomes" id="UP000054477">
    <property type="component" value="Unassembled WGS sequence"/>
</dbReference>
<dbReference type="EMBL" id="KN838780">
    <property type="protein sequence ID" value="KIJ94747.1"/>
    <property type="molecule type" value="Genomic_DNA"/>
</dbReference>
<reference evidence="2" key="2">
    <citation type="submission" date="2015-01" db="EMBL/GenBank/DDBJ databases">
        <title>Evolutionary Origins and Diversification of the Mycorrhizal Mutualists.</title>
        <authorList>
            <consortium name="DOE Joint Genome Institute"/>
            <consortium name="Mycorrhizal Genomics Consortium"/>
            <person name="Kohler A."/>
            <person name="Kuo A."/>
            <person name="Nagy L.G."/>
            <person name="Floudas D."/>
            <person name="Copeland A."/>
            <person name="Barry K.W."/>
            <person name="Cichocki N."/>
            <person name="Veneault-Fourrey C."/>
            <person name="LaButti K."/>
            <person name="Lindquist E.A."/>
            <person name="Lipzen A."/>
            <person name="Lundell T."/>
            <person name="Morin E."/>
            <person name="Murat C."/>
            <person name="Riley R."/>
            <person name="Ohm R."/>
            <person name="Sun H."/>
            <person name="Tunlid A."/>
            <person name="Henrissat B."/>
            <person name="Grigoriev I.V."/>
            <person name="Hibbett D.S."/>
            <person name="Martin F."/>
        </authorList>
    </citation>
    <scope>NUCLEOTIDE SEQUENCE [LARGE SCALE GENOMIC DNA]</scope>
    <source>
        <strain evidence="2">LaAM-08-1</strain>
    </source>
</reference>
<proteinExistence type="predicted"/>
<protein>
    <submittedName>
        <fullName evidence="1">Uncharacterized protein</fullName>
    </submittedName>
</protein>
<accession>A0A0C9XF06</accession>